<comment type="caution">
    <text evidence="1">The sequence shown here is derived from an EMBL/GenBank/DDBJ whole genome shotgun (WGS) entry which is preliminary data.</text>
</comment>
<name>A0A6D2IE35_9BRAS</name>
<protein>
    <submittedName>
        <fullName evidence="1">Uncharacterized protein</fullName>
    </submittedName>
</protein>
<sequence length="103" mass="11152">MPRCNMEDLATTTGLAAKIVLIVNSHNVSLTNAFAHSVSSLLHKKHYILVEKQRMQQRCNMEDLAPTTALATTIVLTSPVIAAVVVAGTVHHVAFFDSKPAED</sequence>
<proteinExistence type="predicted"/>
<organism evidence="1 2">
    <name type="scientific">Microthlaspi erraticum</name>
    <dbReference type="NCBI Taxonomy" id="1685480"/>
    <lineage>
        <taxon>Eukaryota</taxon>
        <taxon>Viridiplantae</taxon>
        <taxon>Streptophyta</taxon>
        <taxon>Embryophyta</taxon>
        <taxon>Tracheophyta</taxon>
        <taxon>Spermatophyta</taxon>
        <taxon>Magnoliopsida</taxon>
        <taxon>eudicotyledons</taxon>
        <taxon>Gunneridae</taxon>
        <taxon>Pentapetalae</taxon>
        <taxon>rosids</taxon>
        <taxon>malvids</taxon>
        <taxon>Brassicales</taxon>
        <taxon>Brassicaceae</taxon>
        <taxon>Coluteocarpeae</taxon>
        <taxon>Microthlaspi</taxon>
    </lineage>
</organism>
<dbReference type="EMBL" id="CACVBM020000777">
    <property type="protein sequence ID" value="CAA7023482.1"/>
    <property type="molecule type" value="Genomic_DNA"/>
</dbReference>
<reference evidence="1" key="1">
    <citation type="submission" date="2020-01" db="EMBL/GenBank/DDBJ databases">
        <authorList>
            <person name="Mishra B."/>
        </authorList>
    </citation>
    <scope>NUCLEOTIDE SEQUENCE [LARGE SCALE GENOMIC DNA]</scope>
</reference>
<dbReference type="AlphaFoldDB" id="A0A6D2IE35"/>
<keyword evidence="2" id="KW-1185">Reference proteome</keyword>
<dbReference type="Proteomes" id="UP000467841">
    <property type="component" value="Unassembled WGS sequence"/>
</dbReference>
<accession>A0A6D2IE35</accession>
<gene>
    <name evidence="1" type="ORF">MERR_LOCUS10717</name>
</gene>
<evidence type="ECO:0000313" key="1">
    <source>
        <dbReference type="EMBL" id="CAA7023482.1"/>
    </source>
</evidence>
<evidence type="ECO:0000313" key="2">
    <source>
        <dbReference type="Proteomes" id="UP000467841"/>
    </source>
</evidence>